<dbReference type="PANTHER" id="PTHR43570">
    <property type="entry name" value="ALDEHYDE DEHYDROGENASE"/>
    <property type="match status" value="1"/>
</dbReference>
<evidence type="ECO:0000313" key="3">
    <source>
        <dbReference type="Proteomes" id="UP000824782"/>
    </source>
</evidence>
<comment type="caution">
    <text evidence="2">The sequence shown here is derived from an EMBL/GenBank/DDBJ whole genome shotgun (WGS) entry which is preliminary data.</text>
</comment>
<dbReference type="GO" id="GO:0006081">
    <property type="term" value="P:aldehyde metabolic process"/>
    <property type="evidence" value="ECO:0007669"/>
    <property type="project" value="InterPro"/>
</dbReference>
<dbReference type="InterPro" id="IPR016162">
    <property type="entry name" value="Ald_DH_N"/>
</dbReference>
<proteinExistence type="predicted"/>
<accession>A0AAV6YC31</accession>
<dbReference type="EMBL" id="WNYA01078011">
    <property type="protein sequence ID" value="KAG8535114.1"/>
    <property type="molecule type" value="Genomic_DNA"/>
</dbReference>
<dbReference type="Proteomes" id="UP000824782">
    <property type="component" value="Unassembled WGS sequence"/>
</dbReference>
<feature type="non-terminal residue" evidence="2">
    <location>
        <position position="136"/>
    </location>
</feature>
<dbReference type="AlphaFoldDB" id="A0AAV6YC31"/>
<dbReference type="GO" id="GO:0004029">
    <property type="term" value="F:aldehyde dehydrogenase (NAD+) activity"/>
    <property type="evidence" value="ECO:0007669"/>
    <property type="project" value="TreeGrafter"/>
</dbReference>
<dbReference type="PANTHER" id="PTHR43570:SF2">
    <property type="entry name" value="ALDEHYDE DEHYDROGENASE FAMILY 3 MEMBER B1"/>
    <property type="match status" value="1"/>
</dbReference>
<dbReference type="InterPro" id="IPR012394">
    <property type="entry name" value="Aldehyde_DH_NAD(P)"/>
</dbReference>
<name>A0AAV6YC31_ENGPU</name>
<gene>
    <name evidence="2" type="ORF">GDO81_029404</name>
</gene>
<feature type="non-terminal residue" evidence="2">
    <location>
        <position position="1"/>
    </location>
</feature>
<dbReference type="GO" id="GO:0005737">
    <property type="term" value="C:cytoplasm"/>
    <property type="evidence" value="ECO:0007669"/>
    <property type="project" value="TreeGrafter"/>
</dbReference>
<dbReference type="InterPro" id="IPR016161">
    <property type="entry name" value="Ald_DH/histidinol_DH"/>
</dbReference>
<protein>
    <submittedName>
        <fullName evidence="2">Uncharacterized protein</fullName>
    </submittedName>
</protein>
<keyword evidence="3" id="KW-1185">Reference proteome</keyword>
<dbReference type="GO" id="GO:0004028">
    <property type="term" value="F:3-chloroallyl aldehyde dehydrogenase activity"/>
    <property type="evidence" value="ECO:0007669"/>
    <property type="project" value="TreeGrafter"/>
</dbReference>
<evidence type="ECO:0000256" key="1">
    <source>
        <dbReference type="ARBA" id="ARBA00023002"/>
    </source>
</evidence>
<sequence length="136" mass="15267">SHTMDYSSTITRLRRSFRDGKTRPLQFRISQLEALGKFLEENKIQILESLKKDLNKPSFEAELSELSLVKSEINLALNNLGSWMKDEHVSRNMVSLSPFPSRGHYNAQCVGVLKACTLVTGEETMVYVLVTCVSGG</sequence>
<organism evidence="2 3">
    <name type="scientific">Engystomops pustulosus</name>
    <name type="common">Tungara frog</name>
    <name type="synonym">Physalaemus pustulosus</name>
    <dbReference type="NCBI Taxonomy" id="76066"/>
    <lineage>
        <taxon>Eukaryota</taxon>
        <taxon>Metazoa</taxon>
        <taxon>Chordata</taxon>
        <taxon>Craniata</taxon>
        <taxon>Vertebrata</taxon>
        <taxon>Euteleostomi</taxon>
        <taxon>Amphibia</taxon>
        <taxon>Batrachia</taxon>
        <taxon>Anura</taxon>
        <taxon>Neobatrachia</taxon>
        <taxon>Hyloidea</taxon>
        <taxon>Leptodactylidae</taxon>
        <taxon>Leiuperinae</taxon>
        <taxon>Engystomops</taxon>
    </lineage>
</organism>
<keyword evidence="1" id="KW-0560">Oxidoreductase</keyword>
<dbReference type="Gene3D" id="3.40.605.10">
    <property type="entry name" value="Aldehyde Dehydrogenase, Chain A, domain 1"/>
    <property type="match status" value="1"/>
</dbReference>
<evidence type="ECO:0000313" key="2">
    <source>
        <dbReference type="EMBL" id="KAG8535114.1"/>
    </source>
</evidence>
<dbReference type="SUPFAM" id="SSF53720">
    <property type="entry name" value="ALDH-like"/>
    <property type="match status" value="1"/>
</dbReference>
<reference evidence="2" key="1">
    <citation type="thesis" date="2020" institute="ProQuest LLC" country="789 East Eisenhower Parkway, Ann Arbor, MI, USA">
        <title>Comparative Genomics and Chromosome Evolution.</title>
        <authorList>
            <person name="Mudd A.B."/>
        </authorList>
    </citation>
    <scope>NUCLEOTIDE SEQUENCE</scope>
    <source>
        <strain evidence="2">237g6f4</strain>
        <tissue evidence="2">Blood</tissue>
    </source>
</reference>